<dbReference type="InterPro" id="IPR013762">
    <property type="entry name" value="Integrase-like_cat_sf"/>
</dbReference>
<reference evidence="3" key="1">
    <citation type="submission" date="2022-10" db="EMBL/GenBank/DDBJ databases">
        <title>Sifting through the core-genome to identify putative cross-protective antigens against Riemerella anatipestifer.</title>
        <authorList>
            <person name="Zheng X."/>
            <person name="Zhang W."/>
        </authorList>
    </citation>
    <scope>NUCLEOTIDE SEQUENCE</scope>
    <source>
        <strain evidence="3">ZWRA178</strain>
    </source>
</reference>
<keyword evidence="1" id="KW-0238">DNA-binding</keyword>
<dbReference type="EMBL" id="JAOZYT010000066">
    <property type="protein sequence ID" value="MCW0524477.1"/>
    <property type="molecule type" value="Genomic_DNA"/>
</dbReference>
<dbReference type="InterPro" id="IPR010998">
    <property type="entry name" value="Integrase_recombinase_N"/>
</dbReference>
<evidence type="ECO:0000313" key="3">
    <source>
        <dbReference type="EMBL" id="MCW0524477.1"/>
    </source>
</evidence>
<comment type="caution">
    <text evidence="3">The sequence shown here is derived from an EMBL/GenBank/DDBJ whole genome shotgun (WGS) entry which is preliminary data.</text>
</comment>
<protein>
    <submittedName>
        <fullName evidence="3">Integrase</fullName>
    </submittedName>
</protein>
<evidence type="ECO:0000256" key="1">
    <source>
        <dbReference type="ARBA" id="ARBA00023125"/>
    </source>
</evidence>
<proteinExistence type="predicted"/>
<dbReference type="GO" id="GO:0006310">
    <property type="term" value="P:DNA recombination"/>
    <property type="evidence" value="ECO:0007669"/>
    <property type="project" value="UniProtKB-KW"/>
</dbReference>
<dbReference type="GO" id="GO:0015074">
    <property type="term" value="P:DNA integration"/>
    <property type="evidence" value="ECO:0007669"/>
    <property type="project" value="InterPro"/>
</dbReference>
<dbReference type="Gene3D" id="1.10.443.10">
    <property type="entry name" value="Intergrase catalytic core"/>
    <property type="match status" value="1"/>
</dbReference>
<sequence length="451" mass="52867">MANIIFYLRGTKEPKKVYLRYRPNRDFNLSINTPFVIHSENWDDTTKQWDHSQIVKGAKTIETKKQNAEILDFNKRIETFKLDISNQIDNNLNLTAPQLKEHLKDFILKHYFAHKLETKKKYTIPDKLDALIDYYIQFRSVEDKTQGKKPISANTIKKYRGLKSTLMKFNKNLIVTDINNIFRNKLVKWFNEQGYTAQTQTKYLKDIKMLCRFAETEHNISKDVLAWKIDRNPDNVTKGLYLNFDKLAILETLDLTGSLDEVRDWLLISCYTALRVSELFSLDTANIVEDPNGRKFIKVIEKKNRNTKDKGIKYTALLPKVVDIMSKRGGKFPKVISEPYYNRQLKKLCKIAGFDEVVQSAKIEATENGNRRIEGEYPFYELVTSHIGRQTSVTLFGQFMDTETMQMMTNHHDKTLLEHYNKIDIDTKQLQKAKKVYEAFKNMNITPEQLN</sequence>
<dbReference type="Proteomes" id="UP001207440">
    <property type="component" value="Unassembled WGS sequence"/>
</dbReference>
<evidence type="ECO:0000256" key="2">
    <source>
        <dbReference type="ARBA" id="ARBA00023172"/>
    </source>
</evidence>
<name>A0AAP3AMQ8_RIEAN</name>
<dbReference type="InterPro" id="IPR011010">
    <property type="entry name" value="DNA_brk_join_enz"/>
</dbReference>
<keyword evidence="2" id="KW-0233">DNA recombination</keyword>
<dbReference type="RefSeq" id="WP_214193949.1">
    <property type="nucleotide sequence ID" value="NZ_CP081925.1"/>
</dbReference>
<dbReference type="Gene3D" id="1.10.150.130">
    <property type="match status" value="1"/>
</dbReference>
<accession>A0AAP3AMQ8</accession>
<gene>
    <name evidence="3" type="ORF">OKE68_09140</name>
</gene>
<dbReference type="SUPFAM" id="SSF56349">
    <property type="entry name" value="DNA breaking-rejoining enzymes"/>
    <property type="match status" value="1"/>
</dbReference>
<dbReference type="AlphaFoldDB" id="A0AAP3AMQ8"/>
<evidence type="ECO:0000313" key="4">
    <source>
        <dbReference type="Proteomes" id="UP001207440"/>
    </source>
</evidence>
<dbReference type="GO" id="GO:0003677">
    <property type="term" value="F:DNA binding"/>
    <property type="evidence" value="ECO:0007669"/>
    <property type="project" value="UniProtKB-KW"/>
</dbReference>
<organism evidence="3 4">
    <name type="scientific">Riemerella anatipestifer</name>
    <name type="common">Moraxella anatipestifer</name>
    <dbReference type="NCBI Taxonomy" id="34085"/>
    <lineage>
        <taxon>Bacteria</taxon>
        <taxon>Pseudomonadati</taxon>
        <taxon>Bacteroidota</taxon>
        <taxon>Flavobacteriia</taxon>
        <taxon>Flavobacteriales</taxon>
        <taxon>Weeksellaceae</taxon>
        <taxon>Riemerella</taxon>
    </lineage>
</organism>